<evidence type="ECO:0000256" key="10">
    <source>
        <dbReference type="RuleBase" id="RU361115"/>
    </source>
</evidence>
<dbReference type="HOGENOM" id="CLU_048483_0_1_1"/>
<dbReference type="OMA" id="WWICARF"/>
<proteinExistence type="inferred from homology"/>
<keyword evidence="2 10" id="KW-0444">Lipid biosynthesis</keyword>
<keyword evidence="7 10" id="KW-0443">Lipid metabolism</keyword>
<feature type="transmembrane region" description="Helical" evidence="10">
    <location>
        <begin position="68"/>
        <end position="92"/>
    </location>
</feature>
<dbReference type="GO" id="GO:0009922">
    <property type="term" value="F:fatty acid elongase activity"/>
    <property type="evidence" value="ECO:0000318"/>
    <property type="project" value="GO_Central"/>
</dbReference>
<dbReference type="eggNOG" id="KOG3071">
    <property type="taxonomic scope" value="Eukaryota"/>
</dbReference>
<reference evidence="11 12" key="1">
    <citation type="journal article" date="2007" name="Science">
        <title>Sea anemone genome reveals ancestral eumetazoan gene repertoire and genomic organization.</title>
        <authorList>
            <person name="Putnam N.H."/>
            <person name="Srivastava M."/>
            <person name="Hellsten U."/>
            <person name="Dirks B."/>
            <person name="Chapman J."/>
            <person name="Salamov A."/>
            <person name="Terry A."/>
            <person name="Shapiro H."/>
            <person name="Lindquist E."/>
            <person name="Kapitonov V.V."/>
            <person name="Jurka J."/>
            <person name="Genikhovich G."/>
            <person name="Grigoriev I.V."/>
            <person name="Lucas S.M."/>
            <person name="Steele R.E."/>
            <person name="Finnerty J.R."/>
            <person name="Technau U."/>
            <person name="Martindale M.Q."/>
            <person name="Rokhsar D.S."/>
        </authorList>
    </citation>
    <scope>NUCLEOTIDE SEQUENCE [LARGE SCALE GENOMIC DNA]</scope>
    <source>
        <strain evidence="12">CH2 X CH6</strain>
    </source>
</reference>
<evidence type="ECO:0000256" key="5">
    <source>
        <dbReference type="ARBA" id="ARBA00022832"/>
    </source>
</evidence>
<evidence type="ECO:0000313" key="11">
    <source>
        <dbReference type="EMBL" id="EDO48664.1"/>
    </source>
</evidence>
<dbReference type="InterPro" id="IPR030457">
    <property type="entry name" value="ELO_CS"/>
</dbReference>
<dbReference type="InParanoid" id="A7RI99"/>
<evidence type="ECO:0000256" key="9">
    <source>
        <dbReference type="ARBA" id="ARBA00023160"/>
    </source>
</evidence>
<dbReference type="STRING" id="45351.A7RI99"/>
<dbReference type="EMBL" id="DS469512">
    <property type="protein sequence ID" value="EDO48664.1"/>
    <property type="molecule type" value="Genomic_DNA"/>
</dbReference>
<comment type="catalytic activity">
    <reaction evidence="10">
        <text>a very-long-chain acyl-CoA + malonyl-CoA + H(+) = a very-long-chain 3-oxoacyl-CoA + CO2 + CoA</text>
        <dbReference type="Rhea" id="RHEA:32727"/>
        <dbReference type="ChEBI" id="CHEBI:15378"/>
        <dbReference type="ChEBI" id="CHEBI:16526"/>
        <dbReference type="ChEBI" id="CHEBI:57287"/>
        <dbReference type="ChEBI" id="CHEBI:57384"/>
        <dbReference type="ChEBI" id="CHEBI:90725"/>
        <dbReference type="ChEBI" id="CHEBI:90736"/>
        <dbReference type="EC" id="2.3.1.199"/>
    </reaction>
</comment>
<evidence type="ECO:0000256" key="1">
    <source>
        <dbReference type="ARBA" id="ARBA00004141"/>
    </source>
</evidence>
<keyword evidence="12" id="KW-1185">Reference proteome</keyword>
<evidence type="ECO:0000256" key="7">
    <source>
        <dbReference type="ARBA" id="ARBA00023098"/>
    </source>
</evidence>
<dbReference type="GO" id="GO:0034626">
    <property type="term" value="P:fatty acid elongation, polyunsaturated fatty acid"/>
    <property type="evidence" value="ECO:0000318"/>
    <property type="project" value="GO_Central"/>
</dbReference>
<dbReference type="GO" id="GO:0042761">
    <property type="term" value="P:very long-chain fatty acid biosynthetic process"/>
    <property type="evidence" value="ECO:0000318"/>
    <property type="project" value="GO_Central"/>
</dbReference>
<dbReference type="GO" id="GO:0030148">
    <property type="term" value="P:sphingolipid biosynthetic process"/>
    <property type="evidence" value="ECO:0000318"/>
    <property type="project" value="GO_Central"/>
</dbReference>
<dbReference type="AlphaFoldDB" id="A7RI99"/>
<feature type="transmembrane region" description="Helical" evidence="10">
    <location>
        <begin position="148"/>
        <end position="166"/>
    </location>
</feature>
<comment type="similarity">
    <text evidence="10">Belongs to the ELO family.</text>
</comment>
<dbReference type="FunCoup" id="A7RI99">
    <property type="interactions" value="172"/>
</dbReference>
<keyword evidence="4 10" id="KW-0812">Transmembrane</keyword>
<keyword evidence="6 10" id="KW-1133">Transmembrane helix</keyword>
<dbReference type="Pfam" id="PF01151">
    <property type="entry name" value="ELO"/>
    <property type="match status" value="1"/>
</dbReference>
<feature type="transmembrane region" description="Helical" evidence="10">
    <location>
        <begin position="172"/>
        <end position="190"/>
    </location>
</feature>
<evidence type="ECO:0000313" key="12">
    <source>
        <dbReference type="Proteomes" id="UP000001593"/>
    </source>
</evidence>
<feature type="transmembrane region" description="Helical" evidence="10">
    <location>
        <begin position="235"/>
        <end position="255"/>
    </location>
</feature>
<dbReference type="PROSITE" id="PS01188">
    <property type="entry name" value="ELO"/>
    <property type="match status" value="1"/>
</dbReference>
<dbReference type="PhylomeDB" id="A7RI99"/>
<keyword evidence="5 10" id="KW-0276">Fatty acid metabolism</keyword>
<accession>A7RI99</accession>
<keyword evidence="9 10" id="KW-0275">Fatty acid biosynthesis</keyword>
<evidence type="ECO:0000256" key="4">
    <source>
        <dbReference type="ARBA" id="ARBA00022692"/>
    </source>
</evidence>
<dbReference type="GO" id="GO:0034625">
    <property type="term" value="P:fatty acid elongation, monounsaturated fatty acid"/>
    <property type="evidence" value="ECO:0000318"/>
    <property type="project" value="GO_Central"/>
</dbReference>
<evidence type="ECO:0000256" key="2">
    <source>
        <dbReference type="ARBA" id="ARBA00022516"/>
    </source>
</evidence>
<sequence>MLNMTSTQRLADVYQIVTSVGDPRLHEWPLIATPWPCLSLMAMYLFIVKVGPKFMENRKAWDLRGVLVVYNFALVLLSAYMVYEFIASILSIPEFNLMCQDVSYEEDPRLMRLARVCYIYYLSKFVEYFDTFFFILRKKNNQISFLHVYHHASMCLLWWMVCKWIAGGVSYFGAACNSFIHVIMYLYYGLSAMGPSVQRYLWWKRYLTKMQLSQFALVVVHTSKAIHMNCGFPNGFLWLQSAYMCSLVALFMNFYQKAYNAGKKKN</sequence>
<dbReference type="Proteomes" id="UP000001593">
    <property type="component" value="Unassembled WGS sequence"/>
</dbReference>
<keyword evidence="8 10" id="KW-0472">Membrane</keyword>
<dbReference type="GO" id="GO:0019367">
    <property type="term" value="P:fatty acid elongation, saturated fatty acid"/>
    <property type="evidence" value="ECO:0000318"/>
    <property type="project" value="GO_Central"/>
</dbReference>
<evidence type="ECO:0000256" key="3">
    <source>
        <dbReference type="ARBA" id="ARBA00022679"/>
    </source>
</evidence>
<protein>
    <recommendedName>
        <fullName evidence="10">Elongation of very long chain fatty acids protein</fullName>
        <ecNumber evidence="10">2.3.1.199</ecNumber>
    </recommendedName>
    <alternativeName>
        <fullName evidence="10">Very-long-chain 3-oxoacyl-CoA synthase</fullName>
    </alternativeName>
</protein>
<organism evidence="11 12">
    <name type="scientific">Nematostella vectensis</name>
    <name type="common">Starlet sea anemone</name>
    <dbReference type="NCBI Taxonomy" id="45351"/>
    <lineage>
        <taxon>Eukaryota</taxon>
        <taxon>Metazoa</taxon>
        <taxon>Cnidaria</taxon>
        <taxon>Anthozoa</taxon>
        <taxon>Hexacorallia</taxon>
        <taxon>Actiniaria</taxon>
        <taxon>Edwardsiidae</taxon>
        <taxon>Nematostella</taxon>
    </lineage>
</organism>
<dbReference type="GO" id="GO:0005789">
    <property type="term" value="C:endoplasmic reticulum membrane"/>
    <property type="evidence" value="ECO:0000318"/>
    <property type="project" value="GO_Central"/>
</dbReference>
<evidence type="ECO:0000256" key="8">
    <source>
        <dbReference type="ARBA" id="ARBA00023136"/>
    </source>
</evidence>
<dbReference type="PANTHER" id="PTHR11157">
    <property type="entry name" value="FATTY ACID ACYL TRANSFERASE-RELATED"/>
    <property type="match status" value="1"/>
</dbReference>
<evidence type="ECO:0000256" key="6">
    <source>
        <dbReference type="ARBA" id="ARBA00022989"/>
    </source>
</evidence>
<comment type="subcellular location">
    <subcellularLocation>
        <location evidence="1">Membrane</location>
        <topology evidence="1">Multi-pass membrane protein</topology>
    </subcellularLocation>
</comment>
<dbReference type="InterPro" id="IPR002076">
    <property type="entry name" value="ELO_fam"/>
</dbReference>
<name>A7RI99_NEMVE</name>
<dbReference type="EC" id="2.3.1.199" evidence="10"/>
<keyword evidence="3 10" id="KW-0808">Transferase</keyword>
<dbReference type="PANTHER" id="PTHR11157:SF126">
    <property type="entry name" value="ELONGATION OF VERY LONG CHAIN FATTY ACIDS PROTEIN"/>
    <property type="match status" value="1"/>
</dbReference>
<feature type="transmembrane region" description="Helical" evidence="10">
    <location>
        <begin position="28"/>
        <end position="47"/>
    </location>
</feature>
<gene>
    <name evidence="11" type="ORF">NEMVEDRAFT_v1g231850</name>
</gene>